<accession>A0ACB7VGT7</accession>
<dbReference type="EMBL" id="CM037018">
    <property type="protein sequence ID" value="KAH7673353.1"/>
    <property type="molecule type" value="Genomic_DNA"/>
</dbReference>
<dbReference type="Proteomes" id="UP000827976">
    <property type="component" value="Chromosome 8"/>
</dbReference>
<sequence>MKDESVSVKPLLTTSRSCQGNVEVTNLSHENVSKYLQFTSQHKFAMTDEMRYSVTCTQDDDTLCKAVIKDSLPEIGSSSGSSNASLERMDLYSAEQELAKSMMTLLLPRALPLLKKTYERRPRSRSRETSRTVSTLQRSGGQNDDIGLRCRDSFEDELLIHDVALNKLLSSSPAQSTCASSAELKYNMANPELHIVNIKEDRDGCYLRHDVCSEAIMLAKEVKQSDIILSDPTCNPDAHNHMEEEENKVGYMTSNQIVNIPPLGHASFMHNISQQSKGEPSHNVGEQDLGSGCLKGNIPFRNDEAEFFRQASSVHYDNNKKFEEDCILKASVIPEEVVSGSPERRLQISSPCDLVNSDNNTIVDSIDAGVKNQVGGIENPLVRLLGKAYSSRKANSSDGYMLKGTHSTVESLLDCKTEVQVSPSQSSSIPLSESIICRNYNQSYVPKPCFNPNINAAENVQSGPTSNVLDEPSFLKEAMLNNQPSLLNSVNNVHGSEESVLAAALEGGANNDGNVTGNPVEEILVCSENKLPQPSTGPNDKVSSSQSWFHHGSHLDGFSLKVMKPDEEFPEFMKLAGCYLHPTSVLSIFSSAEGNHLKIGVICGLPESTDRNLLVYTAPLQEQGIGPSFLGYTALCFSLLNCPQQGEVTFEGSGIQFTPDGQSLILLNSVRAPHCREQNCSCSCSKCTTGYYDEKTLEIVHLEYGYVSLVAKLVIVENMSSILVCEQSYLVAIGESGRLHVWIMNPTWSSKLEEFNMPGFDTTSPRVLELKDLPSCTSIVIGHNGVGEFGLWDISKRVLLAKFSSEGNKISQMLPVGFLSWKKACLLATDMEIEEHIKEALQKDVPLFKDDENICTSSFGDDTAVLLLVSAASDSEAVDDDKVRDARGPAGRWRLALLAKNMVFIGHAFDSRVSVLDTLADYCICGTQDGLVYIWELSSGRKLANLHQFKCGVSCIKADAKSGTLIVASNEGQLLVYVQSQVRNCKSNW</sequence>
<keyword evidence="2" id="KW-1185">Reference proteome</keyword>
<reference evidence="2" key="1">
    <citation type="journal article" date="2022" name="Nat. Commun.">
        <title>Chromosome evolution and the genetic basis of agronomically important traits in greater yam.</title>
        <authorList>
            <person name="Bredeson J.V."/>
            <person name="Lyons J.B."/>
            <person name="Oniyinde I.O."/>
            <person name="Okereke N.R."/>
            <person name="Kolade O."/>
            <person name="Nnabue I."/>
            <person name="Nwadili C.O."/>
            <person name="Hribova E."/>
            <person name="Parker M."/>
            <person name="Nwogha J."/>
            <person name="Shu S."/>
            <person name="Carlson J."/>
            <person name="Kariba R."/>
            <person name="Muthemba S."/>
            <person name="Knop K."/>
            <person name="Barton G.J."/>
            <person name="Sherwood A.V."/>
            <person name="Lopez-Montes A."/>
            <person name="Asiedu R."/>
            <person name="Jamnadass R."/>
            <person name="Muchugi A."/>
            <person name="Goodstein D."/>
            <person name="Egesi C.N."/>
            <person name="Featherston J."/>
            <person name="Asfaw A."/>
            <person name="Simpson G.G."/>
            <person name="Dolezel J."/>
            <person name="Hendre P.S."/>
            <person name="Van Deynze A."/>
            <person name="Kumar P.L."/>
            <person name="Obidiegwu J.E."/>
            <person name="Bhattacharjee R."/>
            <person name="Rokhsar D.S."/>
        </authorList>
    </citation>
    <scope>NUCLEOTIDE SEQUENCE [LARGE SCALE GENOMIC DNA]</scope>
    <source>
        <strain evidence="2">cv. TDa95/00328</strain>
    </source>
</reference>
<proteinExistence type="predicted"/>
<evidence type="ECO:0000313" key="2">
    <source>
        <dbReference type="Proteomes" id="UP000827976"/>
    </source>
</evidence>
<name>A0ACB7VGT7_DIOAL</name>
<evidence type="ECO:0000313" key="1">
    <source>
        <dbReference type="EMBL" id="KAH7673353.1"/>
    </source>
</evidence>
<comment type="caution">
    <text evidence="1">The sequence shown here is derived from an EMBL/GenBank/DDBJ whole genome shotgun (WGS) entry which is preliminary data.</text>
</comment>
<protein>
    <submittedName>
        <fullName evidence="1">WD40-repeat-containing domain-containing protein</fullName>
    </submittedName>
</protein>
<gene>
    <name evidence="1" type="ORF">IHE45_08G003200</name>
</gene>
<organism evidence="1 2">
    <name type="scientific">Dioscorea alata</name>
    <name type="common">Purple yam</name>
    <dbReference type="NCBI Taxonomy" id="55571"/>
    <lineage>
        <taxon>Eukaryota</taxon>
        <taxon>Viridiplantae</taxon>
        <taxon>Streptophyta</taxon>
        <taxon>Embryophyta</taxon>
        <taxon>Tracheophyta</taxon>
        <taxon>Spermatophyta</taxon>
        <taxon>Magnoliopsida</taxon>
        <taxon>Liliopsida</taxon>
        <taxon>Dioscoreales</taxon>
        <taxon>Dioscoreaceae</taxon>
        <taxon>Dioscorea</taxon>
    </lineage>
</organism>